<keyword evidence="2" id="KW-1185">Reference proteome</keyword>
<reference evidence="1" key="2">
    <citation type="submission" date="2020-06" db="EMBL/GenBank/DDBJ databases">
        <title>Helianthus annuus Genome sequencing and assembly Release 2.</title>
        <authorList>
            <person name="Gouzy J."/>
            <person name="Langlade N."/>
            <person name="Munos S."/>
        </authorList>
    </citation>
    <scope>NUCLEOTIDE SEQUENCE</scope>
    <source>
        <tissue evidence="1">Leaves</tissue>
    </source>
</reference>
<evidence type="ECO:0000313" key="2">
    <source>
        <dbReference type="Proteomes" id="UP000215914"/>
    </source>
</evidence>
<proteinExistence type="predicted"/>
<name>A0A9K3EE78_HELAN</name>
<sequence>MFIYGIATGDQNWCSHPYRRSKMMPSYVRIRERKYNFLEQVIQAIQSID</sequence>
<reference evidence="1" key="1">
    <citation type="journal article" date="2017" name="Nature">
        <title>The sunflower genome provides insights into oil metabolism, flowering and Asterid evolution.</title>
        <authorList>
            <person name="Badouin H."/>
            <person name="Gouzy J."/>
            <person name="Grassa C.J."/>
            <person name="Murat F."/>
            <person name="Staton S.E."/>
            <person name="Cottret L."/>
            <person name="Lelandais-Briere C."/>
            <person name="Owens G.L."/>
            <person name="Carrere S."/>
            <person name="Mayjonade B."/>
            <person name="Legrand L."/>
            <person name="Gill N."/>
            <person name="Kane N.C."/>
            <person name="Bowers J.E."/>
            <person name="Hubner S."/>
            <person name="Bellec A."/>
            <person name="Berard A."/>
            <person name="Berges H."/>
            <person name="Blanchet N."/>
            <person name="Boniface M.C."/>
            <person name="Brunel D."/>
            <person name="Catrice O."/>
            <person name="Chaidir N."/>
            <person name="Claudel C."/>
            <person name="Donnadieu C."/>
            <person name="Faraut T."/>
            <person name="Fievet G."/>
            <person name="Helmstetter N."/>
            <person name="King M."/>
            <person name="Knapp S.J."/>
            <person name="Lai Z."/>
            <person name="Le Paslier M.C."/>
            <person name="Lippi Y."/>
            <person name="Lorenzon L."/>
            <person name="Mandel J.R."/>
            <person name="Marage G."/>
            <person name="Marchand G."/>
            <person name="Marquand E."/>
            <person name="Bret-Mestries E."/>
            <person name="Morien E."/>
            <person name="Nambeesan S."/>
            <person name="Nguyen T."/>
            <person name="Pegot-Espagnet P."/>
            <person name="Pouilly N."/>
            <person name="Raftis F."/>
            <person name="Sallet E."/>
            <person name="Schiex T."/>
            <person name="Thomas J."/>
            <person name="Vandecasteele C."/>
            <person name="Vares D."/>
            <person name="Vear F."/>
            <person name="Vautrin S."/>
            <person name="Crespi M."/>
            <person name="Mangin B."/>
            <person name="Burke J.M."/>
            <person name="Salse J."/>
            <person name="Munos S."/>
            <person name="Vincourt P."/>
            <person name="Rieseberg L.H."/>
            <person name="Langlade N.B."/>
        </authorList>
    </citation>
    <scope>NUCLEOTIDE SEQUENCE</scope>
    <source>
        <tissue evidence="1">Leaves</tissue>
    </source>
</reference>
<gene>
    <name evidence="1" type="ORF">HanXRQr2_Chr13g0569771</name>
</gene>
<protein>
    <submittedName>
        <fullName evidence="1">Uncharacterized protein</fullName>
    </submittedName>
</protein>
<evidence type="ECO:0000313" key="1">
    <source>
        <dbReference type="EMBL" id="KAF5771856.1"/>
    </source>
</evidence>
<dbReference type="Gramene" id="mRNA:HanXRQr2_Chr13g0569771">
    <property type="protein sequence ID" value="CDS:HanXRQr2_Chr13g0569771.1"/>
    <property type="gene ID" value="HanXRQr2_Chr13g0569771"/>
</dbReference>
<accession>A0A9K3EE78</accession>
<dbReference type="AlphaFoldDB" id="A0A9K3EE78"/>
<comment type="caution">
    <text evidence="1">The sequence shown here is derived from an EMBL/GenBank/DDBJ whole genome shotgun (WGS) entry which is preliminary data.</text>
</comment>
<dbReference type="Proteomes" id="UP000215914">
    <property type="component" value="Unassembled WGS sequence"/>
</dbReference>
<organism evidence="1 2">
    <name type="scientific">Helianthus annuus</name>
    <name type="common">Common sunflower</name>
    <dbReference type="NCBI Taxonomy" id="4232"/>
    <lineage>
        <taxon>Eukaryota</taxon>
        <taxon>Viridiplantae</taxon>
        <taxon>Streptophyta</taxon>
        <taxon>Embryophyta</taxon>
        <taxon>Tracheophyta</taxon>
        <taxon>Spermatophyta</taxon>
        <taxon>Magnoliopsida</taxon>
        <taxon>eudicotyledons</taxon>
        <taxon>Gunneridae</taxon>
        <taxon>Pentapetalae</taxon>
        <taxon>asterids</taxon>
        <taxon>campanulids</taxon>
        <taxon>Asterales</taxon>
        <taxon>Asteraceae</taxon>
        <taxon>Asteroideae</taxon>
        <taxon>Heliantheae alliance</taxon>
        <taxon>Heliantheae</taxon>
        <taxon>Helianthus</taxon>
    </lineage>
</organism>
<dbReference type="EMBL" id="MNCJ02000328">
    <property type="protein sequence ID" value="KAF5771856.1"/>
    <property type="molecule type" value="Genomic_DNA"/>
</dbReference>